<dbReference type="EMBL" id="UYRV01123987">
    <property type="protein sequence ID" value="VDN34110.1"/>
    <property type="molecule type" value="Genomic_DNA"/>
</dbReference>
<accession>A0A3P7N3E4</accession>
<evidence type="ECO:0000313" key="3">
    <source>
        <dbReference type="Proteomes" id="UP000271889"/>
    </source>
</evidence>
<name>A0A3P7N3E4_CYLGO</name>
<keyword evidence="3" id="KW-1185">Reference proteome</keyword>
<feature type="compositionally biased region" description="Polar residues" evidence="1">
    <location>
        <begin position="22"/>
        <end position="33"/>
    </location>
</feature>
<evidence type="ECO:0000256" key="1">
    <source>
        <dbReference type="SAM" id="MobiDB-lite"/>
    </source>
</evidence>
<protein>
    <submittedName>
        <fullName evidence="2">Uncharacterized protein</fullName>
    </submittedName>
</protein>
<feature type="region of interest" description="Disordered" evidence="1">
    <location>
        <begin position="22"/>
        <end position="41"/>
    </location>
</feature>
<dbReference type="OrthoDB" id="5853422at2759"/>
<feature type="region of interest" description="Disordered" evidence="1">
    <location>
        <begin position="73"/>
        <end position="97"/>
    </location>
</feature>
<sequence>MALNFLDHPCCKILQQRLRTSLGGNTRTPTPTAGGQDKRDYQDSRFMQNVLYGSVPAQKTVYHQRSVSSAPLAEQFGGSRKSHVHQRETPGASSAQRCGDRAVSAFVVPSGMPSQSQFGSRASQMDYRGISPTNSQKSMSNEFPGFFFELVSQFLWKGIDPNGCDSKLRKEID</sequence>
<gene>
    <name evidence="2" type="ORF">CGOC_LOCUS12541</name>
</gene>
<dbReference type="AlphaFoldDB" id="A0A3P7N3E4"/>
<dbReference type="Proteomes" id="UP000271889">
    <property type="component" value="Unassembled WGS sequence"/>
</dbReference>
<reference evidence="2 3" key="1">
    <citation type="submission" date="2018-11" db="EMBL/GenBank/DDBJ databases">
        <authorList>
            <consortium name="Pathogen Informatics"/>
        </authorList>
    </citation>
    <scope>NUCLEOTIDE SEQUENCE [LARGE SCALE GENOMIC DNA]</scope>
</reference>
<evidence type="ECO:0000313" key="2">
    <source>
        <dbReference type="EMBL" id="VDN34110.1"/>
    </source>
</evidence>
<organism evidence="2 3">
    <name type="scientific">Cylicostephanus goldi</name>
    <name type="common">Nematode worm</name>
    <dbReference type="NCBI Taxonomy" id="71465"/>
    <lineage>
        <taxon>Eukaryota</taxon>
        <taxon>Metazoa</taxon>
        <taxon>Ecdysozoa</taxon>
        <taxon>Nematoda</taxon>
        <taxon>Chromadorea</taxon>
        <taxon>Rhabditida</taxon>
        <taxon>Rhabditina</taxon>
        <taxon>Rhabditomorpha</taxon>
        <taxon>Strongyloidea</taxon>
        <taxon>Strongylidae</taxon>
        <taxon>Cylicostephanus</taxon>
    </lineage>
</organism>
<proteinExistence type="predicted"/>